<dbReference type="AlphaFoldDB" id="A0A8H7A7I8"/>
<evidence type="ECO:0000313" key="1">
    <source>
        <dbReference type="EMBL" id="KAF7504090.1"/>
    </source>
</evidence>
<proteinExistence type="predicted"/>
<protein>
    <submittedName>
        <fullName evidence="1">Uncharacterized protein</fullName>
    </submittedName>
</protein>
<organism evidence="1 2">
    <name type="scientific">Endocarpon pusillum</name>
    <dbReference type="NCBI Taxonomy" id="364733"/>
    <lineage>
        <taxon>Eukaryota</taxon>
        <taxon>Fungi</taxon>
        <taxon>Dikarya</taxon>
        <taxon>Ascomycota</taxon>
        <taxon>Pezizomycotina</taxon>
        <taxon>Eurotiomycetes</taxon>
        <taxon>Chaetothyriomycetidae</taxon>
        <taxon>Verrucariales</taxon>
        <taxon>Verrucariaceae</taxon>
        <taxon>Endocarpon</taxon>
    </lineage>
</organism>
<sequence>MPSVSGSDHPEYIKQTELCSKEGTCSEAMLMATEAARNQYRARGVRQTQNSWIALPAPAPPNNVFFSGDGSTVDFCTTSWLLDNYVKSLESPVYIQFNHLRADTRSGERVVHKRYAKVVRGLTFGCRTAVALSREEQVCNMMKTTNR</sequence>
<dbReference type="EMBL" id="JAACFV010000150">
    <property type="protein sequence ID" value="KAF7504090.1"/>
    <property type="molecule type" value="Genomic_DNA"/>
</dbReference>
<evidence type="ECO:0000313" key="2">
    <source>
        <dbReference type="Proteomes" id="UP000606974"/>
    </source>
</evidence>
<comment type="caution">
    <text evidence="1">The sequence shown here is derived from an EMBL/GenBank/DDBJ whole genome shotgun (WGS) entry which is preliminary data.</text>
</comment>
<name>A0A8H7A7I8_9EURO</name>
<dbReference type="Proteomes" id="UP000606974">
    <property type="component" value="Unassembled WGS sequence"/>
</dbReference>
<reference evidence="1" key="1">
    <citation type="submission" date="2020-02" db="EMBL/GenBank/DDBJ databases">
        <authorList>
            <person name="Palmer J.M."/>
        </authorList>
    </citation>
    <scope>NUCLEOTIDE SEQUENCE</scope>
    <source>
        <strain evidence="1">EPUS1.4</strain>
        <tissue evidence="1">Thallus</tissue>
    </source>
</reference>
<keyword evidence="2" id="KW-1185">Reference proteome</keyword>
<accession>A0A8H7A7I8</accession>
<gene>
    <name evidence="1" type="ORF">GJ744_002855</name>
</gene>